<dbReference type="RefSeq" id="WP_235844629.1">
    <property type="nucleotide sequence ID" value="NZ_SGXM01000001.1"/>
</dbReference>
<evidence type="ECO:0000256" key="1">
    <source>
        <dbReference type="SAM" id="SignalP"/>
    </source>
</evidence>
<dbReference type="AlphaFoldDB" id="A0A4V2FI49"/>
<sequence length="360" mass="39607">MTAPRPIGSTGRTRRRASVALLALATAACCAWLAAPRPAHATRTGKVRPPPAPVVQPLRIGLIADVPQWPAAETDTAALFDLMNARQMALIVHAGGIKGDTESCADAVLAARLRVLDDSPAPLLYVPGETDWAECRKPVAGKFDAVERLNRLRELYFPVDTTLGRRTLPVVRQSDQAMFRSFRENVRLVAGGVMVVGLNLPGDNNHYRSEGGRNGEFEDRREANRQWLQRAFSVATQRDLPGVLVIAHADPEFGNGWEKRGRPSLLDGFLRRGTRDGYLEFKRQLRDLSARFPGQVLLVHASDSGFSIDKPLRDKEGKTLGNFTRVALPIGSPSRWVELTVTPNTRSVFQVALQDGPRNN</sequence>
<keyword evidence="3" id="KW-1185">Reference proteome</keyword>
<reference evidence="2 3" key="1">
    <citation type="journal article" date="2015" name="Stand. Genomic Sci.">
        <title>Genomic Encyclopedia of Bacterial and Archaeal Type Strains, Phase III: the genomes of soil and plant-associated and newly described type strains.</title>
        <authorList>
            <person name="Whitman W.B."/>
            <person name="Woyke T."/>
            <person name="Klenk H.P."/>
            <person name="Zhou Y."/>
            <person name="Lilburn T.G."/>
            <person name="Beck B.J."/>
            <person name="De Vos P."/>
            <person name="Vandamme P."/>
            <person name="Eisen J.A."/>
            <person name="Garrity G."/>
            <person name="Hugenholtz P."/>
            <person name="Kyrpides N.C."/>
        </authorList>
    </citation>
    <scope>NUCLEOTIDE SEQUENCE [LARGE SCALE GENOMIC DNA]</scope>
    <source>
        <strain evidence="2 3">ASC-9842</strain>
    </source>
</reference>
<evidence type="ECO:0008006" key="4">
    <source>
        <dbReference type="Google" id="ProtNLM"/>
    </source>
</evidence>
<gene>
    <name evidence="2" type="ORF">EV147_1578</name>
</gene>
<feature type="chain" id="PRO_5020708205" description="Transmembrane protein" evidence="1">
    <location>
        <begin position="42"/>
        <end position="360"/>
    </location>
</feature>
<dbReference type="SUPFAM" id="SSF56300">
    <property type="entry name" value="Metallo-dependent phosphatases"/>
    <property type="match status" value="1"/>
</dbReference>
<organism evidence="2 3">
    <name type="scientific">Cupriavidus agavae</name>
    <dbReference type="NCBI Taxonomy" id="1001822"/>
    <lineage>
        <taxon>Bacteria</taxon>
        <taxon>Pseudomonadati</taxon>
        <taxon>Pseudomonadota</taxon>
        <taxon>Betaproteobacteria</taxon>
        <taxon>Burkholderiales</taxon>
        <taxon>Burkholderiaceae</taxon>
        <taxon>Cupriavidus</taxon>
    </lineage>
</organism>
<proteinExistence type="predicted"/>
<evidence type="ECO:0000313" key="2">
    <source>
        <dbReference type="EMBL" id="RZT42539.1"/>
    </source>
</evidence>
<accession>A0A4V2FI49</accession>
<dbReference type="InterPro" id="IPR006311">
    <property type="entry name" value="TAT_signal"/>
</dbReference>
<evidence type="ECO:0000313" key="3">
    <source>
        <dbReference type="Proteomes" id="UP000291078"/>
    </source>
</evidence>
<feature type="signal peptide" evidence="1">
    <location>
        <begin position="1"/>
        <end position="41"/>
    </location>
</feature>
<name>A0A4V2FI49_9BURK</name>
<dbReference type="Proteomes" id="UP000291078">
    <property type="component" value="Unassembled WGS sequence"/>
</dbReference>
<dbReference type="EMBL" id="SGXM01000001">
    <property type="protein sequence ID" value="RZT42539.1"/>
    <property type="molecule type" value="Genomic_DNA"/>
</dbReference>
<dbReference type="PROSITE" id="PS51318">
    <property type="entry name" value="TAT"/>
    <property type="match status" value="1"/>
</dbReference>
<dbReference type="InterPro" id="IPR029052">
    <property type="entry name" value="Metallo-depent_PP-like"/>
</dbReference>
<comment type="caution">
    <text evidence="2">The sequence shown here is derived from an EMBL/GenBank/DDBJ whole genome shotgun (WGS) entry which is preliminary data.</text>
</comment>
<dbReference type="PROSITE" id="PS51257">
    <property type="entry name" value="PROKAR_LIPOPROTEIN"/>
    <property type="match status" value="1"/>
</dbReference>
<protein>
    <recommendedName>
        <fullName evidence="4">Transmembrane protein</fullName>
    </recommendedName>
</protein>
<keyword evidence="1" id="KW-0732">Signal</keyword>